<dbReference type="AlphaFoldDB" id="A0AAD6V0G0"/>
<sequence length="301" mass="32568">MGPLAAILAGTTLAVFLYGLYTTLFITSIFLQVRRHHGPDTRSLYLSMMFITSCLLFASVTATCILLTTRIFIGFVFWADGPAAYFADQSQPTLTGLNIVSLLAMLFNDSMMVYRLWIVYSRKKLVVIFPVLTFIGLVVSVILIVIENSKASNLALVISMTPWFVLTLCTNVYCTAFIAWKIWSGTKGAAIPVNGANLKDLVAMFVESSALITSWALFYAVAHQVADNSQYIGVAALPSIAGIANALLQTRIGLGQARNNTTVQSRSTIQFVVRGPGGLGGDGLGTRGEMHPDLEPKARGL</sequence>
<protein>
    <submittedName>
        <fullName evidence="3">Uncharacterized protein</fullName>
    </submittedName>
</protein>
<evidence type="ECO:0000256" key="2">
    <source>
        <dbReference type="SAM" id="Phobius"/>
    </source>
</evidence>
<evidence type="ECO:0000313" key="3">
    <source>
        <dbReference type="EMBL" id="KAJ7199024.1"/>
    </source>
</evidence>
<proteinExistence type="predicted"/>
<keyword evidence="2" id="KW-0472">Membrane</keyword>
<evidence type="ECO:0000256" key="1">
    <source>
        <dbReference type="SAM" id="MobiDB-lite"/>
    </source>
</evidence>
<feature type="transmembrane region" description="Helical" evidence="2">
    <location>
        <begin position="99"/>
        <end position="118"/>
    </location>
</feature>
<feature type="transmembrane region" description="Helical" evidence="2">
    <location>
        <begin position="54"/>
        <end position="79"/>
    </location>
</feature>
<keyword evidence="4" id="KW-1185">Reference proteome</keyword>
<feature type="transmembrane region" description="Helical" evidence="2">
    <location>
        <begin position="6"/>
        <end position="33"/>
    </location>
</feature>
<feature type="transmembrane region" description="Helical" evidence="2">
    <location>
        <begin position="201"/>
        <end position="222"/>
    </location>
</feature>
<feature type="transmembrane region" description="Helical" evidence="2">
    <location>
        <begin position="125"/>
        <end position="146"/>
    </location>
</feature>
<gene>
    <name evidence="3" type="ORF">GGX14DRAFT_545148</name>
</gene>
<organism evidence="3 4">
    <name type="scientific">Mycena pura</name>
    <dbReference type="NCBI Taxonomy" id="153505"/>
    <lineage>
        <taxon>Eukaryota</taxon>
        <taxon>Fungi</taxon>
        <taxon>Dikarya</taxon>
        <taxon>Basidiomycota</taxon>
        <taxon>Agaricomycotina</taxon>
        <taxon>Agaricomycetes</taxon>
        <taxon>Agaricomycetidae</taxon>
        <taxon>Agaricales</taxon>
        <taxon>Marasmiineae</taxon>
        <taxon>Mycenaceae</taxon>
        <taxon>Mycena</taxon>
    </lineage>
</organism>
<feature type="transmembrane region" description="Helical" evidence="2">
    <location>
        <begin position="228"/>
        <end position="248"/>
    </location>
</feature>
<comment type="caution">
    <text evidence="3">The sequence shown here is derived from an EMBL/GenBank/DDBJ whole genome shotgun (WGS) entry which is preliminary data.</text>
</comment>
<evidence type="ECO:0000313" key="4">
    <source>
        <dbReference type="Proteomes" id="UP001219525"/>
    </source>
</evidence>
<accession>A0AAD6V0G0</accession>
<keyword evidence="2" id="KW-0812">Transmembrane</keyword>
<feature type="region of interest" description="Disordered" evidence="1">
    <location>
        <begin position="280"/>
        <end position="301"/>
    </location>
</feature>
<feature type="transmembrane region" description="Helical" evidence="2">
    <location>
        <begin position="158"/>
        <end position="180"/>
    </location>
</feature>
<reference evidence="3" key="1">
    <citation type="submission" date="2023-03" db="EMBL/GenBank/DDBJ databases">
        <title>Massive genome expansion in bonnet fungi (Mycena s.s.) driven by repeated elements and novel gene families across ecological guilds.</title>
        <authorList>
            <consortium name="Lawrence Berkeley National Laboratory"/>
            <person name="Harder C.B."/>
            <person name="Miyauchi S."/>
            <person name="Viragh M."/>
            <person name="Kuo A."/>
            <person name="Thoen E."/>
            <person name="Andreopoulos B."/>
            <person name="Lu D."/>
            <person name="Skrede I."/>
            <person name="Drula E."/>
            <person name="Henrissat B."/>
            <person name="Morin E."/>
            <person name="Kohler A."/>
            <person name="Barry K."/>
            <person name="LaButti K."/>
            <person name="Morin E."/>
            <person name="Salamov A."/>
            <person name="Lipzen A."/>
            <person name="Mereny Z."/>
            <person name="Hegedus B."/>
            <person name="Baldrian P."/>
            <person name="Stursova M."/>
            <person name="Weitz H."/>
            <person name="Taylor A."/>
            <person name="Grigoriev I.V."/>
            <person name="Nagy L.G."/>
            <person name="Martin F."/>
            <person name="Kauserud H."/>
        </authorList>
    </citation>
    <scope>NUCLEOTIDE SEQUENCE</scope>
    <source>
        <strain evidence="3">9144</strain>
    </source>
</reference>
<dbReference type="EMBL" id="JARJCW010000070">
    <property type="protein sequence ID" value="KAJ7199024.1"/>
    <property type="molecule type" value="Genomic_DNA"/>
</dbReference>
<keyword evidence="2" id="KW-1133">Transmembrane helix</keyword>
<name>A0AAD6V0G0_9AGAR</name>
<feature type="compositionally biased region" description="Basic and acidic residues" evidence="1">
    <location>
        <begin position="288"/>
        <end position="301"/>
    </location>
</feature>
<dbReference type="Proteomes" id="UP001219525">
    <property type="component" value="Unassembled WGS sequence"/>
</dbReference>